<dbReference type="AlphaFoldDB" id="A0A7M7IXG6"/>
<evidence type="ECO:0000313" key="4">
    <source>
        <dbReference type="Proteomes" id="UP000594260"/>
    </source>
</evidence>
<dbReference type="FunCoup" id="A0A7M7IXG6">
    <property type="interactions" value="973"/>
</dbReference>
<proteinExistence type="predicted"/>
<dbReference type="GeneID" id="111242868"/>
<dbReference type="KEGG" id="vde:111242868"/>
<dbReference type="InterPro" id="IPR044069">
    <property type="entry name" value="ZF_C4H2"/>
</dbReference>
<dbReference type="PANTHER" id="PTHR31058:SF2">
    <property type="entry name" value="ZINC FINGER C4H2 DOMAIN-CONTAINING PROTEIN"/>
    <property type="match status" value="1"/>
</dbReference>
<name>A0A7M7IXG6_VARDE</name>
<dbReference type="Pfam" id="PF10146">
    <property type="entry name" value="zf-C4H2"/>
    <property type="match status" value="1"/>
</dbReference>
<evidence type="ECO:0000313" key="3">
    <source>
        <dbReference type="EnsemblMetazoa" id="XP_022643514"/>
    </source>
</evidence>
<keyword evidence="1" id="KW-0175">Coiled coil</keyword>
<organism evidence="3 4">
    <name type="scientific">Varroa destructor</name>
    <name type="common">Honeybee mite</name>
    <dbReference type="NCBI Taxonomy" id="109461"/>
    <lineage>
        <taxon>Eukaryota</taxon>
        <taxon>Metazoa</taxon>
        <taxon>Ecdysozoa</taxon>
        <taxon>Arthropoda</taxon>
        <taxon>Chelicerata</taxon>
        <taxon>Arachnida</taxon>
        <taxon>Acari</taxon>
        <taxon>Parasitiformes</taxon>
        <taxon>Mesostigmata</taxon>
        <taxon>Gamasina</taxon>
        <taxon>Dermanyssoidea</taxon>
        <taxon>Varroidae</taxon>
        <taxon>Varroa</taxon>
    </lineage>
</organism>
<protein>
    <recommendedName>
        <fullName evidence="2">C4H2-type domain-containing protein</fullName>
    </recommendedName>
</protein>
<evidence type="ECO:0000259" key="2">
    <source>
        <dbReference type="PROSITE" id="PS51896"/>
    </source>
</evidence>
<dbReference type="InParanoid" id="A0A7M7IXG6"/>
<dbReference type="InterPro" id="IPR018482">
    <property type="entry name" value="Znf-C4H2"/>
</dbReference>
<feature type="coiled-coil region" evidence="1">
    <location>
        <begin position="71"/>
        <end position="136"/>
    </location>
</feature>
<dbReference type="EnsemblMetazoa" id="XM_022787779">
    <property type="protein sequence ID" value="XP_022643514"/>
    <property type="gene ID" value="LOC111242868"/>
</dbReference>
<dbReference type="Proteomes" id="UP000594260">
    <property type="component" value="Unplaced"/>
</dbReference>
<dbReference type="OrthoDB" id="20865at2759"/>
<feature type="domain" description="C4H2-type" evidence="2">
    <location>
        <begin position="256"/>
        <end position="298"/>
    </location>
</feature>
<keyword evidence="4" id="KW-1185">Reference proteome</keyword>
<sequence length="299" mass="34177">MCMCLRAIQRGFRIDRRPVAFRRVPTKHANMSSTPEPVDPTRIMGKLECLKEIRCRTVQMEKMKTRLKQSIERTESEERCLEEYRSELEQLIQEKMAHVEELRLIHQDINSMEQVIKQAQEERNQHLEVAKQLHHEIRPLKDLVDRLRAEIGLAKLPELHQEEPLIKPEFFERQRFDTQPISHHDMGAAPQVLPVVPSDNPLLQQHQQQLASAVQQMRQRGGVGAAIPGMGGGAGAMSAGGLMAADRPQSSAAFRQQPPPMKSCLSCHQQIHRNAPICPLCKAKSRSRNPKKPKRKMED</sequence>
<dbReference type="GO" id="GO:0045666">
    <property type="term" value="P:positive regulation of neuron differentiation"/>
    <property type="evidence" value="ECO:0007669"/>
    <property type="project" value="TreeGrafter"/>
</dbReference>
<dbReference type="OMA" id="INMANRI"/>
<dbReference type="PANTHER" id="PTHR31058">
    <property type="entry name" value="ZINC FINGER C4H2 DOMAIN-CONTAINING PROTEIN"/>
    <property type="match status" value="1"/>
</dbReference>
<dbReference type="RefSeq" id="XP_022643514.1">
    <property type="nucleotide sequence ID" value="XM_022787779.1"/>
</dbReference>
<accession>A0A7M7IXG6</accession>
<dbReference type="PROSITE" id="PS51896">
    <property type="entry name" value="ZF_C4H2"/>
    <property type="match status" value="1"/>
</dbReference>
<reference evidence="3" key="1">
    <citation type="submission" date="2021-01" db="UniProtKB">
        <authorList>
            <consortium name="EnsemblMetazoa"/>
        </authorList>
    </citation>
    <scope>IDENTIFICATION</scope>
</reference>
<dbReference type="GO" id="GO:0005634">
    <property type="term" value="C:nucleus"/>
    <property type="evidence" value="ECO:0007669"/>
    <property type="project" value="TreeGrafter"/>
</dbReference>
<evidence type="ECO:0000256" key="1">
    <source>
        <dbReference type="SAM" id="Coils"/>
    </source>
</evidence>